<dbReference type="InterPro" id="IPR036921">
    <property type="entry name" value="PurM-like_N_sf"/>
</dbReference>
<dbReference type="InterPro" id="IPR036676">
    <property type="entry name" value="PurM-like_C_sf"/>
</dbReference>
<evidence type="ECO:0000313" key="3">
    <source>
        <dbReference type="EMBL" id="CAD6493099.1"/>
    </source>
</evidence>
<dbReference type="InterPro" id="IPR006283">
    <property type="entry name" value="ThiL-like"/>
</dbReference>
<feature type="domain" description="PurM-like C-terminal" evidence="2">
    <location>
        <begin position="198"/>
        <end position="301"/>
    </location>
</feature>
<dbReference type="GO" id="GO:0009228">
    <property type="term" value="P:thiamine biosynthetic process"/>
    <property type="evidence" value="ECO:0007669"/>
    <property type="project" value="InterPro"/>
</dbReference>
<dbReference type="PANTHER" id="PTHR30270:SF0">
    <property type="entry name" value="THIAMINE-MONOPHOSPHATE KINASE"/>
    <property type="match status" value="1"/>
</dbReference>
<organism evidence="3 4">
    <name type="scientific">Candidatus Argoarchaeum ethanivorans</name>
    <dbReference type="NCBI Taxonomy" id="2608793"/>
    <lineage>
        <taxon>Archaea</taxon>
        <taxon>Methanobacteriati</taxon>
        <taxon>Methanobacteriota</taxon>
        <taxon>Stenosarchaea group</taxon>
        <taxon>Methanomicrobia</taxon>
        <taxon>Methanosarcinales</taxon>
        <taxon>Methanosarcinales incertae sedis</taxon>
        <taxon>GOM Arc I cluster</taxon>
        <taxon>Candidatus Argoarchaeum</taxon>
    </lineage>
</organism>
<dbReference type="PIRSF" id="PIRSF036540">
    <property type="entry name" value="UCP036540_AIR"/>
    <property type="match status" value="1"/>
</dbReference>
<dbReference type="Proteomes" id="UP000610373">
    <property type="component" value="Unassembled WGS sequence"/>
</dbReference>
<evidence type="ECO:0000313" key="4">
    <source>
        <dbReference type="Proteomes" id="UP000610373"/>
    </source>
</evidence>
<protein>
    <submittedName>
        <fullName evidence="3">Thiamine-monophosphate kinase</fullName>
        <ecNumber evidence="3">2.7.4.16</ecNumber>
    </submittedName>
</protein>
<sequence>MELENISRRIREFEGLTRKKQISGITSIFESVKAEYKNCIVGFGDDAAVMDVDGDDYLLFAADGVWGKIVDASPWWAGYSSVLVNVNDIAAMGGHPLAMVDVLSTSDKNTFDDILVGIRDGIAKFGVPVVGGHLHPDTSYTSISVAILGTVKKDCVLRSDTAKKHDSIIAAVDLNGRVGPNSRYSWDSTTMKTAGEVQRMYQTLVEVGRLKTATACKDISNPGIIGTLGMMLEVSGVGADVDLKNIPIPENMEPEQWLLVHPATAFILTVPPESENVVIDCFEKVRMTSHVIGEITNTSTLNIYEGNNSATVFDFKKDTITGITMK</sequence>
<dbReference type="PANTHER" id="PTHR30270">
    <property type="entry name" value="THIAMINE-MONOPHOSPHATE KINASE"/>
    <property type="match status" value="1"/>
</dbReference>
<dbReference type="Pfam" id="PF00586">
    <property type="entry name" value="AIRS"/>
    <property type="match status" value="1"/>
</dbReference>
<dbReference type="SUPFAM" id="SSF56042">
    <property type="entry name" value="PurM C-terminal domain-like"/>
    <property type="match status" value="1"/>
</dbReference>
<feature type="domain" description="PurM-like N-terminal" evidence="1">
    <location>
        <begin position="44"/>
        <end position="151"/>
    </location>
</feature>
<dbReference type="Gene3D" id="3.30.1330.10">
    <property type="entry name" value="PurM-like, N-terminal domain"/>
    <property type="match status" value="1"/>
</dbReference>
<dbReference type="InterPro" id="IPR011413">
    <property type="entry name" value="UCP036540_AIR"/>
</dbReference>
<proteinExistence type="predicted"/>
<gene>
    <name evidence="3" type="primary">thiL</name>
    <name evidence="3" type="ORF">CHKLHMKO_00416</name>
</gene>
<dbReference type="EMBL" id="CAJHIO010000025">
    <property type="protein sequence ID" value="CAD6493099.1"/>
    <property type="molecule type" value="Genomic_DNA"/>
</dbReference>
<keyword evidence="3" id="KW-0808">Transferase</keyword>
<keyword evidence="3" id="KW-0418">Kinase</keyword>
<evidence type="ECO:0000259" key="1">
    <source>
        <dbReference type="Pfam" id="PF00586"/>
    </source>
</evidence>
<name>A0A811TCC3_9EURY</name>
<evidence type="ECO:0000259" key="2">
    <source>
        <dbReference type="Pfam" id="PF02769"/>
    </source>
</evidence>
<dbReference type="InterPro" id="IPR017668">
    <property type="entry name" value="Methan_mark_2"/>
</dbReference>
<dbReference type="InterPro" id="IPR010918">
    <property type="entry name" value="PurM-like_C_dom"/>
</dbReference>
<dbReference type="Pfam" id="PF02769">
    <property type="entry name" value="AIRS_C"/>
    <property type="match status" value="1"/>
</dbReference>
<dbReference type="EC" id="2.7.4.16" evidence="3"/>
<dbReference type="CDD" id="cd02192">
    <property type="entry name" value="PurM-like3"/>
    <property type="match status" value="1"/>
</dbReference>
<accession>A0A811TCC3</accession>
<dbReference type="AlphaFoldDB" id="A0A811TCC3"/>
<dbReference type="SUPFAM" id="SSF55326">
    <property type="entry name" value="PurM N-terminal domain-like"/>
    <property type="match status" value="1"/>
</dbReference>
<reference evidence="3" key="1">
    <citation type="submission" date="2020-10" db="EMBL/GenBank/DDBJ databases">
        <authorList>
            <person name="Hahn C.J."/>
            <person name="Laso-Perez R."/>
            <person name="Vulcano F."/>
            <person name="Vaziourakis K.-M."/>
            <person name="Stokke R."/>
            <person name="Steen I.H."/>
            <person name="Teske A."/>
            <person name="Boetius A."/>
            <person name="Liebeke M."/>
            <person name="Amann R."/>
            <person name="Knittel K."/>
        </authorList>
    </citation>
    <scope>NUCLEOTIDE SEQUENCE</scope>
    <source>
        <strain evidence="3">Gfbio:e3339647-f889-4370-9287-4fb5cb688e4c:AG392O15_GoMArc1</strain>
    </source>
</reference>
<comment type="caution">
    <text evidence="3">The sequence shown here is derived from an EMBL/GenBank/DDBJ whole genome shotgun (WGS) entry which is preliminary data.</text>
</comment>
<dbReference type="NCBIfam" id="TIGR03267">
    <property type="entry name" value="methan_mark_2"/>
    <property type="match status" value="1"/>
</dbReference>
<dbReference type="GO" id="GO:0009030">
    <property type="term" value="F:thiamine-phosphate kinase activity"/>
    <property type="evidence" value="ECO:0007669"/>
    <property type="project" value="UniProtKB-EC"/>
</dbReference>
<dbReference type="InterPro" id="IPR016188">
    <property type="entry name" value="PurM-like_N"/>
</dbReference>
<dbReference type="Gene3D" id="3.90.650.10">
    <property type="entry name" value="PurM-like C-terminal domain"/>
    <property type="match status" value="1"/>
</dbReference>